<dbReference type="InterPro" id="IPR020625">
    <property type="entry name" value="Schiff_base-form_aldolases_AS"/>
</dbReference>
<evidence type="ECO:0000256" key="2">
    <source>
        <dbReference type="ARBA" id="ARBA00023270"/>
    </source>
</evidence>
<dbReference type="CDD" id="cd00408">
    <property type="entry name" value="DHDPS-like"/>
    <property type="match status" value="1"/>
</dbReference>
<evidence type="ECO:0008006" key="4">
    <source>
        <dbReference type="Google" id="ProtNLM"/>
    </source>
</evidence>
<dbReference type="AlphaFoldDB" id="X1DQH7"/>
<dbReference type="PIRSF" id="PIRSF001365">
    <property type="entry name" value="DHDPS"/>
    <property type="match status" value="1"/>
</dbReference>
<dbReference type="EMBL" id="BART01025257">
    <property type="protein sequence ID" value="GAG98671.1"/>
    <property type="molecule type" value="Genomic_DNA"/>
</dbReference>
<keyword evidence="2" id="KW-0704">Schiff base</keyword>
<protein>
    <recommendedName>
        <fullName evidence="4">4-hydroxy-tetrahydrodipicolinate synthase</fullName>
    </recommendedName>
</protein>
<dbReference type="Gene3D" id="3.20.20.70">
    <property type="entry name" value="Aldolase class I"/>
    <property type="match status" value="1"/>
</dbReference>
<keyword evidence="1" id="KW-0456">Lyase</keyword>
<dbReference type="GO" id="GO:0008747">
    <property type="term" value="F:N-acetylneuraminate lyase activity"/>
    <property type="evidence" value="ECO:0007669"/>
    <property type="project" value="TreeGrafter"/>
</dbReference>
<dbReference type="GO" id="GO:0019262">
    <property type="term" value="P:N-acetylneuraminate catabolic process"/>
    <property type="evidence" value="ECO:0007669"/>
    <property type="project" value="TreeGrafter"/>
</dbReference>
<evidence type="ECO:0000256" key="1">
    <source>
        <dbReference type="ARBA" id="ARBA00023239"/>
    </source>
</evidence>
<dbReference type="Pfam" id="PF00701">
    <property type="entry name" value="DHDPS"/>
    <property type="match status" value="1"/>
</dbReference>
<dbReference type="PROSITE" id="PS00666">
    <property type="entry name" value="DHDPS_2"/>
    <property type="match status" value="1"/>
</dbReference>
<gene>
    <name evidence="3" type="ORF">S01H4_45378</name>
</gene>
<reference evidence="3" key="1">
    <citation type="journal article" date="2014" name="Front. Microbiol.">
        <title>High frequency of phylogenetically diverse reductive dehalogenase-homologous genes in deep subseafloor sedimentary metagenomes.</title>
        <authorList>
            <person name="Kawai M."/>
            <person name="Futagami T."/>
            <person name="Toyoda A."/>
            <person name="Takaki Y."/>
            <person name="Nishi S."/>
            <person name="Hori S."/>
            <person name="Arai W."/>
            <person name="Tsubouchi T."/>
            <person name="Morono Y."/>
            <person name="Uchiyama I."/>
            <person name="Ito T."/>
            <person name="Fujiyama A."/>
            <person name="Inagaki F."/>
            <person name="Takami H."/>
        </authorList>
    </citation>
    <scope>NUCLEOTIDE SEQUENCE</scope>
    <source>
        <strain evidence="3">Expedition CK06-06</strain>
    </source>
</reference>
<name>X1DQH7_9ZZZZ</name>
<dbReference type="GO" id="GO:0005829">
    <property type="term" value="C:cytosol"/>
    <property type="evidence" value="ECO:0007669"/>
    <property type="project" value="TreeGrafter"/>
</dbReference>
<dbReference type="PANTHER" id="PTHR42849:SF1">
    <property type="entry name" value="N-ACETYLNEURAMINATE LYASE"/>
    <property type="match status" value="1"/>
</dbReference>
<evidence type="ECO:0000313" key="3">
    <source>
        <dbReference type="EMBL" id="GAG98671.1"/>
    </source>
</evidence>
<organism evidence="3">
    <name type="scientific">marine sediment metagenome</name>
    <dbReference type="NCBI Taxonomy" id="412755"/>
    <lineage>
        <taxon>unclassified sequences</taxon>
        <taxon>metagenomes</taxon>
        <taxon>ecological metagenomes</taxon>
    </lineage>
</organism>
<feature type="non-terminal residue" evidence="3">
    <location>
        <position position="262"/>
    </location>
</feature>
<proteinExistence type="predicted"/>
<comment type="caution">
    <text evidence="3">The sequence shown here is derived from an EMBL/GenBank/DDBJ whole genome shotgun (WGS) entry which is preliminary data.</text>
</comment>
<dbReference type="InterPro" id="IPR002220">
    <property type="entry name" value="DapA-like"/>
</dbReference>
<dbReference type="InterPro" id="IPR013785">
    <property type="entry name" value="Aldolase_TIM"/>
</dbReference>
<dbReference type="SMART" id="SM01130">
    <property type="entry name" value="DHDPS"/>
    <property type="match status" value="1"/>
</dbReference>
<dbReference type="SUPFAM" id="SSF51569">
    <property type="entry name" value="Aldolase"/>
    <property type="match status" value="1"/>
</dbReference>
<dbReference type="PANTHER" id="PTHR42849">
    <property type="entry name" value="N-ACETYLNEURAMINATE LYASE"/>
    <property type="match status" value="1"/>
</dbReference>
<dbReference type="PRINTS" id="PR00146">
    <property type="entry name" value="DHPICSNTHASE"/>
</dbReference>
<accession>X1DQH7</accession>
<sequence>MSIIEKLHGVIPAVATPLKKTRDIDILAYRKLIRRIIDTGCNGIMILGTAGEGVALDYKNYTLAIETAVEEVNNMCPVIVGTGGSPVEAVYENIEASYRLGADAILNVPPFYYPLPQYAIEDFYIQLANKSKLPVMIYNIPALTKNRVSVETVTKLSKEKNIIGIKDSSGDFVFFQEILAKAQSDKFKVFQGRAPFILASMLLGADGSMCPIPNIAPELELGIHKYMKEGNIKQAQKNQNKIIEIVKLFGYVSNPISMNLKG</sequence>